<protein>
    <submittedName>
        <fullName evidence="1">Uncharacterized protein</fullName>
    </submittedName>
</protein>
<dbReference type="KEGG" id="vg:80543649"/>
<dbReference type="Gene3D" id="1.10.472.10">
    <property type="entry name" value="Cyclin-like"/>
    <property type="match status" value="1"/>
</dbReference>
<proteinExistence type="predicted"/>
<name>A0A7S8BES8_9VIRU</name>
<evidence type="ECO:0000313" key="1">
    <source>
        <dbReference type="EMBL" id="QPB44453.1"/>
    </source>
</evidence>
<evidence type="ECO:0000313" key="2">
    <source>
        <dbReference type="Proteomes" id="UP001162098"/>
    </source>
</evidence>
<organism evidence="1 2">
    <name type="scientific">Medusavirus stheno T3</name>
    <dbReference type="NCBI Taxonomy" id="3069717"/>
    <lineage>
        <taxon>Viruses</taxon>
        <taxon>Varidnaviria</taxon>
        <taxon>Bamfordvirae</taxon>
        <taxon>Nucleocytoviricota</taxon>
        <taxon>Megaviricetes</taxon>
        <taxon>Mamonoviridae</taxon>
        <taxon>Medusavirus</taxon>
        <taxon>Medusavirus sthenus</taxon>
    </lineage>
</organism>
<reference evidence="1 2" key="1">
    <citation type="submission" date="2020-09" db="EMBL/GenBank/DDBJ databases">
        <authorList>
            <person name="Zhang R."/>
            <person name="Garcia K."/>
            <person name="Ogata H."/>
        </authorList>
    </citation>
    <scope>NUCLEOTIDE SEQUENCE [LARGE SCALE GENOMIC DNA]</scope>
    <source>
        <strain evidence="2">stheno</strain>
    </source>
</reference>
<dbReference type="EMBL" id="MW018138">
    <property type="protein sequence ID" value="QPB44453.1"/>
    <property type="molecule type" value="Genomic_DNA"/>
</dbReference>
<keyword evidence="2" id="KW-1185">Reference proteome</keyword>
<accession>A0A7S8BES8</accession>
<dbReference type="Proteomes" id="UP001162098">
    <property type="component" value="Segment"/>
</dbReference>
<sequence length="343" mass="38873">MAKRMREETAALSKRKRVALARKQQQQIAESVRLELHQELHLADEYVFRQRRRFPWAFSETDWRLVDLYTPEAAQCRRAIVDALISNCATPNTASFRKMDVVLMPALIYHDRLHLEMIATDPERASYRDTLGHFDIAQCATLCQFVACKAGDETQAVGSLAKYKRECPNDWPRDLAASPLEVEFALYGLLRWDVETRANAYQIAHLLVRHCGADPFEPVQANRSPLTRGQLAMLFCVLSAYDEALSPAFFPPVPVAVASVMLMLTATGQQPWNTRLATLLGCVSESFVSALRWCLERLYDAWNAGPTDPRWAGCPWLCEQMTFRGLGCRRDSLGAMAASIMYY</sequence>